<dbReference type="Proteomes" id="UP001597186">
    <property type="component" value="Unassembled WGS sequence"/>
</dbReference>
<reference evidence="3" key="1">
    <citation type="journal article" date="2019" name="Int. J. Syst. Evol. Microbiol.">
        <title>The Global Catalogue of Microorganisms (GCM) 10K type strain sequencing project: providing services to taxonomists for standard genome sequencing and annotation.</title>
        <authorList>
            <consortium name="The Broad Institute Genomics Platform"/>
            <consortium name="The Broad Institute Genome Sequencing Center for Infectious Disease"/>
            <person name="Wu L."/>
            <person name="Ma J."/>
        </authorList>
    </citation>
    <scope>NUCLEOTIDE SEQUENCE [LARGE SCALE GENOMIC DNA]</scope>
    <source>
        <strain evidence="3">CGMCC 1.12477</strain>
    </source>
</reference>
<feature type="region of interest" description="Disordered" evidence="1">
    <location>
        <begin position="16"/>
        <end position="38"/>
    </location>
</feature>
<feature type="compositionally biased region" description="Basic and acidic residues" evidence="1">
    <location>
        <begin position="16"/>
        <end position="29"/>
    </location>
</feature>
<organism evidence="2 3">
    <name type="scientific">Lacimonas salitolerans</name>
    <dbReference type="NCBI Taxonomy" id="1323750"/>
    <lineage>
        <taxon>Bacteria</taxon>
        <taxon>Pseudomonadati</taxon>
        <taxon>Pseudomonadota</taxon>
        <taxon>Alphaproteobacteria</taxon>
        <taxon>Rhodobacterales</taxon>
        <taxon>Paracoccaceae</taxon>
        <taxon>Lacimonas</taxon>
    </lineage>
</organism>
<evidence type="ECO:0000313" key="3">
    <source>
        <dbReference type="Proteomes" id="UP001597186"/>
    </source>
</evidence>
<sequence>MAKLLRSLGITGAKTKSDLRSEATGDAKPKTPSLNEYRPKLHNATFSGESRSFKSKKDIVSKKVSGREPVSIGGYPAMFKSAIDIDLPVLICSKKLKTMGDVIGWFRAQGVGVTLCESLDVGKRVQSQLLTRHSFIFVDIDSFGGIDECYDCLVWIRENALAVPVVILSHDFLVDDFSCERLPLTDVSLRLPVSFSSLELSLMIAQQNNYSWQLRFADAMPYYLLEAV</sequence>
<name>A0ABW4EGF0_9RHOB</name>
<comment type="caution">
    <text evidence="2">The sequence shown here is derived from an EMBL/GenBank/DDBJ whole genome shotgun (WGS) entry which is preliminary data.</text>
</comment>
<keyword evidence="3" id="KW-1185">Reference proteome</keyword>
<dbReference type="EMBL" id="JBHUDD010000049">
    <property type="protein sequence ID" value="MFD1509309.1"/>
    <property type="molecule type" value="Genomic_DNA"/>
</dbReference>
<dbReference type="RefSeq" id="WP_379914510.1">
    <property type="nucleotide sequence ID" value="NZ_JBHUDD010000049.1"/>
</dbReference>
<protein>
    <recommendedName>
        <fullName evidence="4">Response regulatory domain-containing protein</fullName>
    </recommendedName>
</protein>
<accession>A0ABW4EGF0</accession>
<proteinExistence type="predicted"/>
<evidence type="ECO:0000256" key="1">
    <source>
        <dbReference type="SAM" id="MobiDB-lite"/>
    </source>
</evidence>
<evidence type="ECO:0000313" key="2">
    <source>
        <dbReference type="EMBL" id="MFD1509309.1"/>
    </source>
</evidence>
<gene>
    <name evidence="2" type="ORF">ACFTOW_07835</name>
</gene>
<evidence type="ECO:0008006" key="4">
    <source>
        <dbReference type="Google" id="ProtNLM"/>
    </source>
</evidence>